<proteinExistence type="predicted"/>
<accession>A0A2S5KJE9</accession>
<comment type="caution">
    <text evidence="2">The sequence shown here is derived from an EMBL/GenBank/DDBJ whole genome shotgun (WGS) entry which is preliminary data.</text>
</comment>
<organism evidence="2 3">
    <name type="scientific">Proteobacteria bacterium 228</name>
    <dbReference type="NCBI Taxonomy" id="2083153"/>
    <lineage>
        <taxon>Bacteria</taxon>
        <taxon>Pseudomonadati</taxon>
        <taxon>Pseudomonadota</taxon>
    </lineage>
</organism>
<dbReference type="OrthoDB" id="5298149at2"/>
<dbReference type="SMART" id="SM00881">
    <property type="entry name" value="CoA_binding"/>
    <property type="match status" value="1"/>
</dbReference>
<dbReference type="InterPro" id="IPR003781">
    <property type="entry name" value="CoA-bd"/>
</dbReference>
<dbReference type="SUPFAM" id="SSF51735">
    <property type="entry name" value="NAD(P)-binding Rossmann-fold domains"/>
    <property type="match status" value="1"/>
</dbReference>
<reference evidence="2 3" key="1">
    <citation type="submission" date="2018-02" db="EMBL/GenBank/DDBJ databases">
        <title>novel marine gammaproteobacteria from coastal saline agro ecosystem.</title>
        <authorList>
            <person name="Krishnan R."/>
            <person name="Ramesh Kumar N."/>
        </authorList>
    </citation>
    <scope>NUCLEOTIDE SEQUENCE [LARGE SCALE GENOMIC DNA]</scope>
    <source>
        <strain evidence="2 3">228</strain>
    </source>
</reference>
<sequence length="147" mass="16378">MTGALNELKYDDDFIRDILEEVNVVAVVGASSNPERPSHQVMKYLLHKGYRVIPVNPNEAGRSILGEPVVASLQDITEPIDMVDVFRRSEAVAEVVDEAIAANARVVWMQLGVVNKGAASRAEEEGLRVIMDRCPKIEYERLRLGIY</sequence>
<dbReference type="PANTHER" id="PTHR33303">
    <property type="entry name" value="CYTOPLASMIC PROTEIN-RELATED"/>
    <property type="match status" value="1"/>
</dbReference>
<evidence type="ECO:0000313" key="2">
    <source>
        <dbReference type="EMBL" id="PPC74931.1"/>
    </source>
</evidence>
<dbReference type="AlphaFoldDB" id="A0A2S5KJE9"/>
<feature type="domain" description="CoA-binding" evidence="1">
    <location>
        <begin position="19"/>
        <end position="113"/>
    </location>
</feature>
<protein>
    <submittedName>
        <fullName evidence="2">CoA-binding protein</fullName>
    </submittedName>
</protein>
<dbReference type="Gene3D" id="3.40.50.720">
    <property type="entry name" value="NAD(P)-binding Rossmann-like Domain"/>
    <property type="match status" value="1"/>
</dbReference>
<evidence type="ECO:0000313" key="3">
    <source>
        <dbReference type="Proteomes" id="UP000238196"/>
    </source>
</evidence>
<gene>
    <name evidence="2" type="ORF">C4K68_23410</name>
</gene>
<dbReference type="PANTHER" id="PTHR33303:SF2">
    <property type="entry name" value="COA-BINDING DOMAIN-CONTAINING PROTEIN"/>
    <property type="match status" value="1"/>
</dbReference>
<dbReference type="InterPro" id="IPR036291">
    <property type="entry name" value="NAD(P)-bd_dom_sf"/>
</dbReference>
<dbReference type="EMBL" id="PRLP01000122">
    <property type="protein sequence ID" value="PPC74931.1"/>
    <property type="molecule type" value="Genomic_DNA"/>
</dbReference>
<dbReference type="Pfam" id="PF13380">
    <property type="entry name" value="CoA_binding_2"/>
    <property type="match status" value="1"/>
</dbReference>
<dbReference type="Proteomes" id="UP000238196">
    <property type="component" value="Unassembled WGS sequence"/>
</dbReference>
<evidence type="ECO:0000259" key="1">
    <source>
        <dbReference type="SMART" id="SM00881"/>
    </source>
</evidence>
<name>A0A2S5KJE9_9PROT</name>